<dbReference type="GO" id="GO:0046872">
    <property type="term" value="F:metal ion binding"/>
    <property type="evidence" value="ECO:0007669"/>
    <property type="project" value="InterPro"/>
</dbReference>
<evidence type="ECO:0000256" key="3">
    <source>
        <dbReference type="ARBA" id="ARBA00005146"/>
    </source>
</evidence>
<dbReference type="InterPro" id="IPR006099">
    <property type="entry name" value="MeMalonylCoA_mutase_a/b_cat"/>
</dbReference>
<keyword evidence="6" id="KW-0846">Cobalamin</keyword>
<dbReference type="InterPro" id="IPR058549">
    <property type="entry name" value="MeMalonylCoA_mutase_a/b_site"/>
</dbReference>
<keyword evidence="7 11" id="KW-0413">Isomerase</keyword>
<dbReference type="GO" id="GO:0031419">
    <property type="term" value="F:cobalamin binding"/>
    <property type="evidence" value="ECO:0007669"/>
    <property type="project" value="UniProtKB-KW"/>
</dbReference>
<dbReference type="InterPro" id="IPR036724">
    <property type="entry name" value="Cobalamin-bd_sf"/>
</dbReference>
<comment type="catalytic activity">
    <reaction evidence="1">
        <text>(R)-methylmalonyl-CoA = succinyl-CoA</text>
        <dbReference type="Rhea" id="RHEA:22888"/>
        <dbReference type="ChEBI" id="CHEBI:57292"/>
        <dbReference type="ChEBI" id="CHEBI:57326"/>
        <dbReference type="EC" id="5.4.99.2"/>
    </reaction>
</comment>
<evidence type="ECO:0000256" key="2">
    <source>
        <dbReference type="ARBA" id="ARBA00001922"/>
    </source>
</evidence>
<dbReference type="CDD" id="cd03677">
    <property type="entry name" value="MM_CoA_mutase_beta"/>
    <property type="match status" value="1"/>
</dbReference>
<dbReference type="InterPro" id="IPR016176">
    <property type="entry name" value="Cbl-dep_enz_cat"/>
</dbReference>
<evidence type="ECO:0000256" key="6">
    <source>
        <dbReference type="ARBA" id="ARBA00022628"/>
    </source>
</evidence>
<dbReference type="Proteomes" id="UP000823641">
    <property type="component" value="Unassembled WGS sequence"/>
</dbReference>
<reference evidence="11" key="1">
    <citation type="submission" date="2020-10" db="EMBL/GenBank/DDBJ databases">
        <authorList>
            <person name="Gilroy R."/>
        </authorList>
    </citation>
    <scope>NUCLEOTIDE SEQUENCE</scope>
    <source>
        <strain evidence="11">G3-3990</strain>
    </source>
</reference>
<evidence type="ECO:0000256" key="4">
    <source>
        <dbReference type="ARBA" id="ARBA00008465"/>
    </source>
</evidence>
<keyword evidence="8" id="KW-0170">Cobalt</keyword>
<dbReference type="PANTHER" id="PTHR48101">
    <property type="entry name" value="METHYLMALONYL-COA MUTASE, MITOCHONDRIAL-RELATED"/>
    <property type="match status" value="1"/>
</dbReference>
<gene>
    <name evidence="11" type="primary">mutA</name>
    <name evidence="11" type="ORF">IAA73_02250</name>
</gene>
<evidence type="ECO:0000256" key="7">
    <source>
        <dbReference type="ARBA" id="ARBA00023235"/>
    </source>
</evidence>
<evidence type="ECO:0000256" key="8">
    <source>
        <dbReference type="ARBA" id="ARBA00023285"/>
    </source>
</evidence>
<proteinExistence type="inferred from homology"/>
<feature type="domain" description="Methylmalonyl-CoA mutase alpha/beta chain catalytic" evidence="10">
    <location>
        <begin position="124"/>
        <end position="457"/>
    </location>
</feature>
<name>A0A9D9HRZ0_9BACT</name>
<comment type="cofactor">
    <cofactor evidence="2">
        <name>adenosylcob(III)alamin</name>
        <dbReference type="ChEBI" id="CHEBI:18408"/>
    </cofactor>
</comment>
<dbReference type="AlphaFoldDB" id="A0A9D9HRZ0"/>
<dbReference type="Gene3D" id="3.40.50.280">
    <property type="entry name" value="Cobalamin-binding domain"/>
    <property type="match status" value="1"/>
</dbReference>
<protein>
    <recommendedName>
        <fullName evidence="9">Methylmalonyl-CoA mutase small subunit</fullName>
        <ecNumber evidence="9">5.4.99.2</ecNumber>
    </recommendedName>
</protein>
<evidence type="ECO:0000256" key="5">
    <source>
        <dbReference type="ARBA" id="ARBA00011870"/>
    </source>
</evidence>
<comment type="caution">
    <text evidence="11">The sequence shown here is derived from an EMBL/GenBank/DDBJ whole genome shotgun (WGS) entry which is preliminary data.</text>
</comment>
<dbReference type="GO" id="GO:0019652">
    <property type="term" value="P:lactate fermentation to propionate and acetate"/>
    <property type="evidence" value="ECO:0007669"/>
    <property type="project" value="InterPro"/>
</dbReference>
<comment type="similarity">
    <text evidence="4">Belongs to the methylmalonyl-CoA mutase family.</text>
</comment>
<comment type="subunit">
    <text evidence="5">Heterodimer of an alpha and a beta chain.</text>
</comment>
<accession>A0A9D9HRZ0</accession>
<sequence length="621" mass="68725">MAEQKLNLLADFPAVSTKEWMDKIIADLKGADFEKKLVWRTPEGFNVMPFYRQEDIEGLQTKDSAPGKFPYVRGTKLHNNWLVRQNIDAKDAAKANAKALDILNKGVNSLGFKLNKAELSAAYIQTLLEGIYPECVELNFTVCVSKSVELINLLADYFKAKGYDLNKVNGSVNCDPINRMLKKGKQLQASAVAEILKNVYEAGKLLPNYRVIGVNSLSLTNAGAYCSQELAYAMAWGSQYMQMLTDAGVDANEAAAAIKFNFGVGGNYFMEIAKFRAARWLWAEILKAYGCAEENAKIKMHAETSTFNLTVFDAHVNMLRTQTEAMSATLGGVDSLTVTPFDVTFKDADEFSERIARNQQLLLQEESHFNKVVDPAAGSYYLENLTAKLAEQAWKLFLEVEDNGGFFKAVENGTIQATMKTTFEKRLKDVASRKEILLGTNQFPNFNEVAAAKIEKQQGEKACKCGCSVESGLQTLPTMREAEQFECLRLQTEAAAKQPKVFMLTIGNLAMRLARAQFSCNFFACAGYKVIDNLGFETVEDGVKEARKQGADIIVLCSSDDEYAELAPKAKAAIADGNEILVVAGAPACMEELKAQGIEQFIHVKVNVLDTLKMFNEKLLK</sequence>
<evidence type="ECO:0000256" key="1">
    <source>
        <dbReference type="ARBA" id="ARBA00000290"/>
    </source>
</evidence>
<feature type="domain" description="Methylmalonyl-CoA mutase alpha/beta chain catalytic" evidence="10">
    <location>
        <begin position="41"/>
        <end position="115"/>
    </location>
</feature>
<dbReference type="Pfam" id="PF01642">
    <property type="entry name" value="MM_CoA_mutase"/>
    <property type="match status" value="2"/>
</dbReference>
<evidence type="ECO:0000313" key="12">
    <source>
        <dbReference type="Proteomes" id="UP000823641"/>
    </source>
</evidence>
<dbReference type="CDD" id="cd02065">
    <property type="entry name" value="B12-binding_like"/>
    <property type="match status" value="1"/>
</dbReference>
<evidence type="ECO:0000313" key="11">
    <source>
        <dbReference type="EMBL" id="MBO8459141.1"/>
    </source>
</evidence>
<evidence type="ECO:0000259" key="10">
    <source>
        <dbReference type="Pfam" id="PF01642"/>
    </source>
</evidence>
<comment type="pathway">
    <text evidence="3">Metabolic intermediate metabolism; propanoyl-CoA degradation; succinyl-CoA from propanoyl-CoA: step 3/3.</text>
</comment>
<dbReference type="PANTHER" id="PTHR48101:SF1">
    <property type="entry name" value="METHYLMALONYL-COA MUTASE, LARGE SUBUNIT"/>
    <property type="match status" value="1"/>
</dbReference>
<dbReference type="GO" id="GO:0004494">
    <property type="term" value="F:methylmalonyl-CoA mutase activity"/>
    <property type="evidence" value="ECO:0007669"/>
    <property type="project" value="UniProtKB-UniRule"/>
</dbReference>
<dbReference type="PROSITE" id="PS00544">
    <property type="entry name" value="METMALONYL_COA_MUTASE"/>
    <property type="match status" value="1"/>
</dbReference>
<dbReference type="InterPro" id="IPR004608">
    <property type="entry name" value="MMCoA_mutase_b"/>
</dbReference>
<dbReference type="EMBL" id="JADIMG010000023">
    <property type="protein sequence ID" value="MBO8459141.1"/>
    <property type="molecule type" value="Genomic_DNA"/>
</dbReference>
<dbReference type="SUPFAM" id="SSF52242">
    <property type="entry name" value="Cobalamin (vitamin B12)-binding domain"/>
    <property type="match status" value="1"/>
</dbReference>
<dbReference type="SUPFAM" id="SSF51703">
    <property type="entry name" value="Cobalamin (vitamin B12)-dependent enzymes"/>
    <property type="match status" value="1"/>
</dbReference>
<dbReference type="Gene3D" id="3.20.20.240">
    <property type="entry name" value="Methylmalonyl-CoA mutase"/>
    <property type="match status" value="1"/>
</dbReference>
<dbReference type="NCBIfam" id="TIGR00642">
    <property type="entry name" value="mmCoA_mut_beta"/>
    <property type="match status" value="1"/>
</dbReference>
<dbReference type="EC" id="5.4.99.2" evidence="9"/>
<reference evidence="11" key="2">
    <citation type="journal article" date="2021" name="PeerJ">
        <title>Extensive microbial diversity within the chicken gut microbiome revealed by metagenomics and culture.</title>
        <authorList>
            <person name="Gilroy R."/>
            <person name="Ravi A."/>
            <person name="Getino M."/>
            <person name="Pursley I."/>
            <person name="Horton D.L."/>
            <person name="Alikhan N.F."/>
            <person name="Baker D."/>
            <person name="Gharbi K."/>
            <person name="Hall N."/>
            <person name="Watson M."/>
            <person name="Adriaenssens E.M."/>
            <person name="Foster-Nyarko E."/>
            <person name="Jarju S."/>
            <person name="Secka A."/>
            <person name="Antonio M."/>
            <person name="Oren A."/>
            <person name="Chaudhuri R.R."/>
            <person name="La Ragione R."/>
            <person name="Hildebrand F."/>
            <person name="Pallen M.J."/>
        </authorList>
    </citation>
    <scope>NUCLEOTIDE SEQUENCE</scope>
    <source>
        <strain evidence="11">G3-3990</strain>
    </source>
</reference>
<evidence type="ECO:0000256" key="9">
    <source>
        <dbReference type="NCBIfam" id="TIGR00642"/>
    </source>
</evidence>
<organism evidence="11 12">
    <name type="scientific">Candidatus Gallipaludibacter merdavium</name>
    <dbReference type="NCBI Taxonomy" id="2840839"/>
    <lineage>
        <taxon>Bacteria</taxon>
        <taxon>Pseudomonadati</taxon>
        <taxon>Bacteroidota</taxon>
        <taxon>Bacteroidia</taxon>
        <taxon>Bacteroidales</taxon>
        <taxon>Candidatus Gallipaludibacter</taxon>
    </lineage>
</organism>